<comment type="caution">
    <text evidence="2">The sequence shown here is derived from an EMBL/GenBank/DDBJ whole genome shotgun (WGS) entry which is preliminary data.</text>
</comment>
<dbReference type="Pfam" id="PF06082">
    <property type="entry name" value="YjbH"/>
    <property type="match status" value="1"/>
</dbReference>
<reference evidence="3" key="1">
    <citation type="journal article" date="2020" name="MBio">
        <title>Horizontal gene transfer to a defensive symbiont with a reduced genome amongst a multipartite beetle microbiome.</title>
        <authorList>
            <person name="Waterworth S.C."/>
            <person name="Florez L.V."/>
            <person name="Rees E.R."/>
            <person name="Hertweck C."/>
            <person name="Kaltenpoth M."/>
            <person name="Kwan J.C."/>
        </authorList>
    </citation>
    <scope>NUCLEOTIDE SEQUENCE [LARGE SCALE GENOMIC DNA]</scope>
</reference>
<name>A0A7V8FJU8_STEMA</name>
<organism evidence="2 3">
    <name type="scientific">Stenotrophomonas maltophilia</name>
    <name type="common">Pseudomonas maltophilia</name>
    <name type="synonym">Xanthomonas maltophilia</name>
    <dbReference type="NCBI Taxonomy" id="40324"/>
    <lineage>
        <taxon>Bacteria</taxon>
        <taxon>Pseudomonadati</taxon>
        <taxon>Pseudomonadota</taxon>
        <taxon>Gammaproteobacteria</taxon>
        <taxon>Lysobacterales</taxon>
        <taxon>Lysobacteraceae</taxon>
        <taxon>Stenotrophomonas</taxon>
        <taxon>Stenotrophomonas maltophilia group</taxon>
    </lineage>
</organism>
<dbReference type="InterPro" id="IPR010344">
    <property type="entry name" value="YbjH"/>
</dbReference>
<dbReference type="AlphaFoldDB" id="A0A7V8FJU8"/>
<sequence>MHRFHRPCSRAGLAVLTLSISSVLHAQEGPTPTASDWGGIGLLQTPTARMADEGELAFTASHTSPYSRYNVVLQPLPWLEGASRYVSVANRRYGP</sequence>
<accession>A0A7V8FJU8</accession>
<feature type="signal peptide" evidence="1">
    <location>
        <begin position="1"/>
        <end position="26"/>
    </location>
</feature>
<evidence type="ECO:0000313" key="3">
    <source>
        <dbReference type="Proteomes" id="UP000487117"/>
    </source>
</evidence>
<evidence type="ECO:0000313" key="2">
    <source>
        <dbReference type="EMBL" id="KAF1017371.1"/>
    </source>
</evidence>
<dbReference type="Proteomes" id="UP000487117">
    <property type="component" value="Unassembled WGS sequence"/>
</dbReference>
<gene>
    <name evidence="2" type="ORF">GAK31_00636</name>
</gene>
<feature type="chain" id="PRO_5031120107" evidence="1">
    <location>
        <begin position="27"/>
        <end position="95"/>
    </location>
</feature>
<keyword evidence="1" id="KW-0732">Signal</keyword>
<dbReference type="EMBL" id="WNDS01000001">
    <property type="protein sequence ID" value="KAF1017371.1"/>
    <property type="molecule type" value="Genomic_DNA"/>
</dbReference>
<protein>
    <submittedName>
        <fullName evidence="2">Uncharacterized protein</fullName>
    </submittedName>
</protein>
<evidence type="ECO:0000256" key="1">
    <source>
        <dbReference type="SAM" id="SignalP"/>
    </source>
</evidence>
<proteinExistence type="predicted"/>